<organism evidence="1 2">
    <name type="scientific">Cylindrospermum stagnale PCC 7417</name>
    <dbReference type="NCBI Taxonomy" id="56107"/>
    <lineage>
        <taxon>Bacteria</taxon>
        <taxon>Bacillati</taxon>
        <taxon>Cyanobacteriota</taxon>
        <taxon>Cyanophyceae</taxon>
        <taxon>Nostocales</taxon>
        <taxon>Nostocaceae</taxon>
        <taxon>Cylindrospermum</taxon>
    </lineage>
</organism>
<reference evidence="1 2" key="1">
    <citation type="submission" date="2012-06" db="EMBL/GenBank/DDBJ databases">
        <title>Finished chromosome of genome of Cylindrospermum stagnale PCC 7417.</title>
        <authorList>
            <consortium name="US DOE Joint Genome Institute"/>
            <person name="Gugger M."/>
            <person name="Coursin T."/>
            <person name="Rippka R."/>
            <person name="Tandeau De Marsac N."/>
            <person name="Huntemann M."/>
            <person name="Wei C.-L."/>
            <person name="Han J."/>
            <person name="Detter J.C."/>
            <person name="Han C."/>
            <person name="Tapia R."/>
            <person name="Chen A."/>
            <person name="Kyrpides N."/>
            <person name="Mavromatis K."/>
            <person name="Markowitz V."/>
            <person name="Szeto E."/>
            <person name="Ivanova N."/>
            <person name="Pagani I."/>
            <person name="Pati A."/>
            <person name="Goodwin L."/>
            <person name="Nordberg H.P."/>
            <person name="Cantor M.N."/>
            <person name="Hua S.X."/>
            <person name="Woyke T."/>
            <person name="Kerfeld C.A."/>
        </authorList>
    </citation>
    <scope>NUCLEOTIDE SEQUENCE [LARGE SCALE GENOMIC DNA]</scope>
    <source>
        <strain evidence="1 2">PCC 7417</strain>
    </source>
</reference>
<dbReference type="STRING" id="56107.Cylst_3410"/>
<evidence type="ECO:0000313" key="1">
    <source>
        <dbReference type="EMBL" id="AFZ25560.1"/>
    </source>
</evidence>
<dbReference type="EMBL" id="CP003642">
    <property type="protein sequence ID" value="AFZ25560.1"/>
    <property type="molecule type" value="Genomic_DNA"/>
</dbReference>
<gene>
    <name evidence="1" type="ORF">Cylst_3410</name>
</gene>
<evidence type="ECO:0000313" key="2">
    <source>
        <dbReference type="Proteomes" id="UP000010475"/>
    </source>
</evidence>
<dbReference type="Proteomes" id="UP000010475">
    <property type="component" value="Chromosome"/>
</dbReference>
<dbReference type="AlphaFoldDB" id="K9WYY9"/>
<dbReference type="HOGENOM" id="CLU_3024573_0_0_3"/>
<name>K9WYY9_9NOST</name>
<accession>K9WYY9</accession>
<protein>
    <submittedName>
        <fullName evidence="1">Uncharacterized protein</fullName>
    </submittedName>
</protein>
<dbReference type="KEGG" id="csg:Cylst_3410"/>
<sequence length="55" mass="6309">MMEALNNSKFKIQNSTDTQGEANVCITQFSHQKKGCTTLVEGNLMFTFLHYFLTF</sequence>
<proteinExistence type="predicted"/>
<keyword evidence="2" id="KW-1185">Reference proteome</keyword>